<dbReference type="GO" id="GO:0032993">
    <property type="term" value="C:protein-DNA complex"/>
    <property type="evidence" value="ECO:0007669"/>
    <property type="project" value="TreeGrafter"/>
</dbReference>
<dbReference type="InterPro" id="IPR000847">
    <property type="entry name" value="LysR_HTH_N"/>
</dbReference>
<comment type="caution">
    <text evidence="6">The sequence shown here is derived from an EMBL/GenBank/DDBJ whole genome shotgun (WGS) entry which is preliminary data.</text>
</comment>
<dbReference type="Gene3D" id="3.40.190.10">
    <property type="entry name" value="Periplasmic binding protein-like II"/>
    <property type="match status" value="2"/>
</dbReference>
<evidence type="ECO:0000256" key="2">
    <source>
        <dbReference type="ARBA" id="ARBA00023015"/>
    </source>
</evidence>
<dbReference type="GO" id="GO:0003677">
    <property type="term" value="F:DNA binding"/>
    <property type="evidence" value="ECO:0007669"/>
    <property type="project" value="UniProtKB-KW"/>
</dbReference>
<dbReference type="SUPFAM" id="SSF53850">
    <property type="entry name" value="Periplasmic binding protein-like II"/>
    <property type="match status" value="1"/>
</dbReference>
<feature type="domain" description="HTH lysR-type" evidence="5">
    <location>
        <begin position="4"/>
        <end position="62"/>
    </location>
</feature>
<sequence>MSRFTLRQLEFFVAVAETGSVAAAAKHTSASAGAVSLALRELERSVQATLLNRRPGYGTTVTPTGAAAYQHAKRLLENAESIEGLSHTAQGALIGELRIGCFPTLSPWMVPRVIEFFANEHPAIDVQLAEDDSTYLQAELLAGKLDAVIMYRNAQAPGVEAEHIAPARVQVVLAPDHPLAGYDEIPLAALQSETAIALAQPAAAHYLKDVLRVSGFMPNVRWRSSNPETIRSMVARGLGYALVMGRPFGDRTYDGLPLVYRRIQGDIPENPVVIGRVRDAPITPKFRALADFCRQKFALEGTPVQ</sequence>
<dbReference type="AlphaFoldDB" id="A0A2U1T064"/>
<comment type="similarity">
    <text evidence="1">Belongs to the LysR transcriptional regulatory family.</text>
</comment>
<dbReference type="PANTHER" id="PTHR30346">
    <property type="entry name" value="TRANSCRIPTIONAL DUAL REGULATOR HCAR-RELATED"/>
    <property type="match status" value="1"/>
</dbReference>
<reference evidence="7" key="1">
    <citation type="submission" date="2018-04" db="EMBL/GenBank/DDBJ databases">
        <authorList>
            <person name="Liu S."/>
            <person name="Wang Z."/>
            <person name="Li J."/>
        </authorList>
    </citation>
    <scope>NUCLEOTIDE SEQUENCE [LARGE SCALE GENOMIC DNA]</scope>
    <source>
        <strain evidence="7">S1194</strain>
    </source>
</reference>
<dbReference type="InterPro" id="IPR005119">
    <property type="entry name" value="LysR_subst-bd"/>
</dbReference>
<organism evidence="6 7">
    <name type="scientific">Homoserinimonas hongtaonis</name>
    <dbReference type="NCBI Taxonomy" id="2079791"/>
    <lineage>
        <taxon>Bacteria</taxon>
        <taxon>Bacillati</taxon>
        <taxon>Actinomycetota</taxon>
        <taxon>Actinomycetes</taxon>
        <taxon>Micrococcales</taxon>
        <taxon>Microbacteriaceae</taxon>
        <taxon>Homoserinimonas</taxon>
    </lineage>
</organism>
<dbReference type="SUPFAM" id="SSF46785">
    <property type="entry name" value="Winged helix' DNA-binding domain"/>
    <property type="match status" value="1"/>
</dbReference>
<protein>
    <recommendedName>
        <fullName evidence="5">HTH lysR-type domain-containing protein</fullName>
    </recommendedName>
</protein>
<keyword evidence="4" id="KW-0804">Transcription</keyword>
<keyword evidence="2" id="KW-0805">Transcription regulation</keyword>
<dbReference type="RefSeq" id="WP_108997283.1">
    <property type="nucleotide sequence ID" value="NZ_QEEX01000001.1"/>
</dbReference>
<dbReference type="Pfam" id="PF03466">
    <property type="entry name" value="LysR_substrate"/>
    <property type="match status" value="1"/>
</dbReference>
<dbReference type="Proteomes" id="UP000244978">
    <property type="component" value="Unassembled WGS sequence"/>
</dbReference>
<name>A0A2U1T064_9MICO</name>
<evidence type="ECO:0000313" key="7">
    <source>
        <dbReference type="Proteomes" id="UP000244978"/>
    </source>
</evidence>
<dbReference type="GO" id="GO:0003700">
    <property type="term" value="F:DNA-binding transcription factor activity"/>
    <property type="evidence" value="ECO:0007669"/>
    <property type="project" value="InterPro"/>
</dbReference>
<evidence type="ECO:0000313" key="6">
    <source>
        <dbReference type="EMBL" id="PWB97274.1"/>
    </source>
</evidence>
<evidence type="ECO:0000256" key="4">
    <source>
        <dbReference type="ARBA" id="ARBA00023163"/>
    </source>
</evidence>
<dbReference type="InterPro" id="IPR036388">
    <property type="entry name" value="WH-like_DNA-bd_sf"/>
</dbReference>
<dbReference type="Gene3D" id="1.10.10.10">
    <property type="entry name" value="Winged helix-like DNA-binding domain superfamily/Winged helix DNA-binding domain"/>
    <property type="match status" value="1"/>
</dbReference>
<gene>
    <name evidence="6" type="ORF">DF220_05105</name>
</gene>
<dbReference type="PANTHER" id="PTHR30346:SF0">
    <property type="entry name" value="HCA OPERON TRANSCRIPTIONAL ACTIVATOR HCAR"/>
    <property type="match status" value="1"/>
</dbReference>
<evidence type="ECO:0000256" key="1">
    <source>
        <dbReference type="ARBA" id="ARBA00009437"/>
    </source>
</evidence>
<evidence type="ECO:0000256" key="3">
    <source>
        <dbReference type="ARBA" id="ARBA00023125"/>
    </source>
</evidence>
<proteinExistence type="inferred from homology"/>
<dbReference type="Pfam" id="PF00126">
    <property type="entry name" value="HTH_1"/>
    <property type="match status" value="1"/>
</dbReference>
<dbReference type="EMBL" id="QEEX01000001">
    <property type="protein sequence ID" value="PWB97274.1"/>
    <property type="molecule type" value="Genomic_DNA"/>
</dbReference>
<keyword evidence="7" id="KW-1185">Reference proteome</keyword>
<dbReference type="InterPro" id="IPR036390">
    <property type="entry name" value="WH_DNA-bd_sf"/>
</dbReference>
<evidence type="ECO:0000259" key="5">
    <source>
        <dbReference type="PROSITE" id="PS50931"/>
    </source>
</evidence>
<accession>A0A2U1T064</accession>
<dbReference type="PROSITE" id="PS50931">
    <property type="entry name" value="HTH_LYSR"/>
    <property type="match status" value="1"/>
</dbReference>
<keyword evidence="3" id="KW-0238">DNA-binding</keyword>